<dbReference type="EMBL" id="CADEAL010003168">
    <property type="protein sequence ID" value="CAB1443699.1"/>
    <property type="molecule type" value="Genomic_DNA"/>
</dbReference>
<gene>
    <name evidence="1" type="ORF">PLEPLA_LOCUS31415</name>
</gene>
<dbReference type="Proteomes" id="UP001153269">
    <property type="component" value="Unassembled WGS sequence"/>
</dbReference>
<organism evidence="1 2">
    <name type="scientific">Pleuronectes platessa</name>
    <name type="common">European plaice</name>
    <dbReference type="NCBI Taxonomy" id="8262"/>
    <lineage>
        <taxon>Eukaryota</taxon>
        <taxon>Metazoa</taxon>
        <taxon>Chordata</taxon>
        <taxon>Craniata</taxon>
        <taxon>Vertebrata</taxon>
        <taxon>Euteleostomi</taxon>
        <taxon>Actinopterygii</taxon>
        <taxon>Neopterygii</taxon>
        <taxon>Teleostei</taxon>
        <taxon>Neoteleostei</taxon>
        <taxon>Acanthomorphata</taxon>
        <taxon>Carangaria</taxon>
        <taxon>Pleuronectiformes</taxon>
        <taxon>Pleuronectoidei</taxon>
        <taxon>Pleuronectidae</taxon>
        <taxon>Pleuronectes</taxon>
    </lineage>
</organism>
<accession>A0A9N7YYZ1</accession>
<evidence type="ECO:0000313" key="2">
    <source>
        <dbReference type="Proteomes" id="UP001153269"/>
    </source>
</evidence>
<comment type="caution">
    <text evidence="1">The sequence shown here is derived from an EMBL/GenBank/DDBJ whole genome shotgun (WGS) entry which is preliminary data.</text>
</comment>
<dbReference type="AlphaFoldDB" id="A0A9N7YYZ1"/>
<evidence type="ECO:0000313" key="1">
    <source>
        <dbReference type="EMBL" id="CAB1443699.1"/>
    </source>
</evidence>
<protein>
    <submittedName>
        <fullName evidence="1">Uncharacterized protein</fullName>
    </submittedName>
</protein>
<proteinExistence type="predicted"/>
<sequence length="107" mass="11990">MEREQRRVEDEEGTCGEKTVIDRLVSLPTPVTELIGVAKTKRREVSVTCRAPLRPAFLLLLLLLLLRHVCNSAVAHTQNPELLPQDIHTPLWGPAHTAIDHCEIVGR</sequence>
<keyword evidence="2" id="KW-1185">Reference proteome</keyword>
<reference evidence="1" key="1">
    <citation type="submission" date="2020-03" db="EMBL/GenBank/DDBJ databases">
        <authorList>
            <person name="Weist P."/>
        </authorList>
    </citation>
    <scope>NUCLEOTIDE SEQUENCE</scope>
</reference>
<name>A0A9N7YYZ1_PLEPL</name>